<keyword evidence="5" id="KW-1185">Reference proteome</keyword>
<accession>A0A4Y7IEK7</accession>
<dbReference type="Gene3D" id="1.10.150.250">
    <property type="entry name" value="Flavinator of succinate dehydrogenase"/>
    <property type="match status" value="1"/>
</dbReference>
<dbReference type="SUPFAM" id="SSF109910">
    <property type="entry name" value="YgfY-like"/>
    <property type="match status" value="1"/>
</dbReference>
<name>A0A4Y7IEK7_PAPSO</name>
<feature type="region of interest" description="Disordered" evidence="3">
    <location>
        <begin position="134"/>
        <end position="154"/>
    </location>
</feature>
<proteinExistence type="predicted"/>
<keyword evidence="2" id="KW-0143">Chaperone</keyword>
<dbReference type="EMBL" id="CM010715">
    <property type="protein sequence ID" value="RZC46486.1"/>
    <property type="molecule type" value="Genomic_DNA"/>
</dbReference>
<organism evidence="4 5">
    <name type="scientific">Papaver somniferum</name>
    <name type="common">Opium poppy</name>
    <dbReference type="NCBI Taxonomy" id="3469"/>
    <lineage>
        <taxon>Eukaryota</taxon>
        <taxon>Viridiplantae</taxon>
        <taxon>Streptophyta</taxon>
        <taxon>Embryophyta</taxon>
        <taxon>Tracheophyta</taxon>
        <taxon>Spermatophyta</taxon>
        <taxon>Magnoliopsida</taxon>
        <taxon>Ranunculales</taxon>
        <taxon>Papaveraceae</taxon>
        <taxon>Papaveroideae</taxon>
        <taxon>Papaver</taxon>
    </lineage>
</organism>
<reference evidence="4 5" key="1">
    <citation type="journal article" date="2018" name="Science">
        <title>The opium poppy genome and morphinan production.</title>
        <authorList>
            <person name="Guo L."/>
            <person name="Winzer T."/>
            <person name="Yang X."/>
            <person name="Li Y."/>
            <person name="Ning Z."/>
            <person name="He Z."/>
            <person name="Teodor R."/>
            <person name="Lu Y."/>
            <person name="Bowser T.A."/>
            <person name="Graham I.A."/>
            <person name="Ye K."/>
        </authorList>
    </citation>
    <scope>NUCLEOTIDE SEQUENCE [LARGE SCALE GENOMIC DNA]</scope>
    <source>
        <strain evidence="5">cv. HN1</strain>
        <tissue evidence="4">Leaves</tissue>
    </source>
</reference>
<evidence type="ECO:0000256" key="1">
    <source>
        <dbReference type="ARBA" id="ARBA00023128"/>
    </source>
</evidence>
<sequence>MRTVLVTLRQTRNTMAMPNKRTTTSTRGLMVDTLLQSQSCVRSRLGAVSHFSMNLQSFGGVTDLSNEENKRRTINRWLYRSMQRGFLELDLALGKWVEENIFSMDESGIKSLFHVLDVENPDLWKWLTNQEQPPEAVNNNSVSHGQPGTRATPGQPWVDIRKFSQVRASNNLAIAKPISCTQLCFSIWHPRDNHIASGPGFLQSGKLVLELWRIIKIAHFSTNFGFWVGLG</sequence>
<dbReference type="GO" id="GO:0006099">
    <property type="term" value="P:tricarboxylic acid cycle"/>
    <property type="evidence" value="ECO:0007669"/>
    <property type="project" value="TreeGrafter"/>
</dbReference>
<feature type="compositionally biased region" description="Polar residues" evidence="3">
    <location>
        <begin position="134"/>
        <end position="146"/>
    </location>
</feature>
<dbReference type="PANTHER" id="PTHR12469:SF2">
    <property type="entry name" value="SUCCINATE DEHYDROGENASE ASSEMBLY FACTOR 2, MITOCHONDRIAL"/>
    <property type="match status" value="1"/>
</dbReference>
<evidence type="ECO:0000256" key="2">
    <source>
        <dbReference type="ARBA" id="ARBA00023186"/>
    </source>
</evidence>
<evidence type="ECO:0000313" key="5">
    <source>
        <dbReference type="Proteomes" id="UP000316621"/>
    </source>
</evidence>
<dbReference type="GO" id="GO:0006121">
    <property type="term" value="P:mitochondrial electron transport, succinate to ubiquinone"/>
    <property type="evidence" value="ECO:0007669"/>
    <property type="project" value="TreeGrafter"/>
</dbReference>
<evidence type="ECO:0008006" key="6">
    <source>
        <dbReference type="Google" id="ProtNLM"/>
    </source>
</evidence>
<dbReference type="PANTHER" id="PTHR12469">
    <property type="entry name" value="PROTEIN EMI5 HOMOLOG, MITOCHONDRIAL"/>
    <property type="match status" value="1"/>
</dbReference>
<dbReference type="AlphaFoldDB" id="A0A4Y7IEK7"/>
<dbReference type="InterPro" id="IPR005631">
    <property type="entry name" value="SDH"/>
</dbReference>
<dbReference type="GO" id="GO:0005739">
    <property type="term" value="C:mitochondrion"/>
    <property type="evidence" value="ECO:0007669"/>
    <property type="project" value="TreeGrafter"/>
</dbReference>
<keyword evidence="1" id="KW-0496">Mitochondrion</keyword>
<evidence type="ECO:0000256" key="3">
    <source>
        <dbReference type="SAM" id="MobiDB-lite"/>
    </source>
</evidence>
<dbReference type="Pfam" id="PF03937">
    <property type="entry name" value="Sdh5"/>
    <property type="match status" value="1"/>
</dbReference>
<dbReference type="Gramene" id="RZC46486">
    <property type="protein sequence ID" value="RZC46486"/>
    <property type="gene ID" value="C5167_039435"/>
</dbReference>
<dbReference type="GO" id="GO:0034553">
    <property type="term" value="P:mitochondrial respiratory chain complex II assembly"/>
    <property type="evidence" value="ECO:0007669"/>
    <property type="project" value="TreeGrafter"/>
</dbReference>
<evidence type="ECO:0000313" key="4">
    <source>
        <dbReference type="EMBL" id="RZC46486.1"/>
    </source>
</evidence>
<dbReference type="Proteomes" id="UP000316621">
    <property type="component" value="Chromosome 1"/>
</dbReference>
<dbReference type="InterPro" id="IPR036714">
    <property type="entry name" value="SDH_sf"/>
</dbReference>
<gene>
    <name evidence="4" type="ORF">C5167_039435</name>
</gene>
<dbReference type="FunFam" id="1.10.150.250:FF:000004">
    <property type="entry name" value="Succinate dehydrogenase assembly factor 2, mitochondrial"/>
    <property type="match status" value="1"/>
</dbReference>
<protein>
    <recommendedName>
        <fullName evidence="6">Succinate dehydrogenase assembly factor 2, mitochondrial</fullName>
    </recommendedName>
</protein>
<dbReference type="STRING" id="3469.A0A4Y7IEK7"/>